<reference evidence="2" key="1">
    <citation type="submission" date="2021-06" db="EMBL/GenBank/DDBJ databases">
        <authorList>
            <person name="Kallberg Y."/>
            <person name="Tangrot J."/>
            <person name="Rosling A."/>
        </authorList>
    </citation>
    <scope>NUCLEOTIDE SEQUENCE</scope>
    <source>
        <strain evidence="2">AZ414A</strain>
    </source>
</reference>
<dbReference type="AlphaFoldDB" id="A0A9N9CRC3"/>
<feature type="region of interest" description="Disordered" evidence="1">
    <location>
        <begin position="141"/>
        <end position="160"/>
    </location>
</feature>
<organism evidence="2 3">
    <name type="scientific">Diversispora eburnea</name>
    <dbReference type="NCBI Taxonomy" id="1213867"/>
    <lineage>
        <taxon>Eukaryota</taxon>
        <taxon>Fungi</taxon>
        <taxon>Fungi incertae sedis</taxon>
        <taxon>Mucoromycota</taxon>
        <taxon>Glomeromycotina</taxon>
        <taxon>Glomeromycetes</taxon>
        <taxon>Diversisporales</taxon>
        <taxon>Diversisporaceae</taxon>
        <taxon>Diversispora</taxon>
    </lineage>
</organism>
<name>A0A9N9CRC3_9GLOM</name>
<sequence length="160" mass="18690">MSTKTQKKNISESSNTSKNNHISNNTNDNHDWQQVKNRKGRQKVNKDGENKQAEDLTIEKDREFIISYEDINEYQHRWYKALGMKNVDKILENWNILIGDDLLRVIPLDFTTEKLKSHSQFTAKIIGPPIIGQKHIDIRERQSSSLSSKKQETQLLTKLK</sequence>
<accession>A0A9N9CRC3</accession>
<feature type="non-terminal residue" evidence="2">
    <location>
        <position position="1"/>
    </location>
</feature>
<feature type="region of interest" description="Disordered" evidence="1">
    <location>
        <begin position="1"/>
        <end position="54"/>
    </location>
</feature>
<comment type="caution">
    <text evidence="2">The sequence shown here is derived from an EMBL/GenBank/DDBJ whole genome shotgun (WGS) entry which is preliminary data.</text>
</comment>
<proteinExistence type="predicted"/>
<keyword evidence="3" id="KW-1185">Reference proteome</keyword>
<evidence type="ECO:0000313" key="3">
    <source>
        <dbReference type="Proteomes" id="UP000789706"/>
    </source>
</evidence>
<evidence type="ECO:0000313" key="2">
    <source>
        <dbReference type="EMBL" id="CAG8612333.1"/>
    </source>
</evidence>
<dbReference type="OrthoDB" id="2416239at2759"/>
<gene>
    <name evidence="2" type="ORF">DEBURN_LOCUS10027</name>
</gene>
<feature type="compositionally biased region" description="Basic and acidic residues" evidence="1">
    <location>
        <begin position="44"/>
        <end position="54"/>
    </location>
</feature>
<dbReference type="EMBL" id="CAJVPK010002404">
    <property type="protein sequence ID" value="CAG8612333.1"/>
    <property type="molecule type" value="Genomic_DNA"/>
</dbReference>
<feature type="compositionally biased region" description="Low complexity" evidence="1">
    <location>
        <begin position="13"/>
        <end position="27"/>
    </location>
</feature>
<evidence type="ECO:0000256" key="1">
    <source>
        <dbReference type="SAM" id="MobiDB-lite"/>
    </source>
</evidence>
<protein>
    <submittedName>
        <fullName evidence="2">10695_t:CDS:1</fullName>
    </submittedName>
</protein>
<dbReference type="Proteomes" id="UP000789706">
    <property type="component" value="Unassembled WGS sequence"/>
</dbReference>